<accession>A0A3E3DUV0</accession>
<organism evidence="5 6">
    <name type="scientific">Anaerofustis stercorihominis</name>
    <dbReference type="NCBI Taxonomy" id="214853"/>
    <lineage>
        <taxon>Bacteria</taxon>
        <taxon>Bacillati</taxon>
        <taxon>Bacillota</taxon>
        <taxon>Clostridia</taxon>
        <taxon>Eubacteriales</taxon>
        <taxon>Eubacteriaceae</taxon>
        <taxon>Anaerofustis</taxon>
    </lineage>
</organism>
<keyword evidence="3" id="KW-0949">S-adenosyl-L-methionine</keyword>
<dbReference type="GO" id="GO:0008168">
    <property type="term" value="F:methyltransferase activity"/>
    <property type="evidence" value="ECO:0007669"/>
    <property type="project" value="UniProtKB-KW"/>
</dbReference>
<reference evidence="5 6" key="1">
    <citation type="submission" date="2018-08" db="EMBL/GenBank/DDBJ databases">
        <title>A genome reference for cultivated species of the human gut microbiota.</title>
        <authorList>
            <person name="Zou Y."/>
            <person name="Xue W."/>
            <person name="Luo G."/>
        </authorList>
    </citation>
    <scope>NUCLEOTIDE SEQUENCE [LARGE SCALE GENOMIC DNA]</scope>
    <source>
        <strain evidence="5 6">AM25-6</strain>
    </source>
</reference>
<comment type="caution">
    <text evidence="5">The sequence shown here is derived from an EMBL/GenBank/DDBJ whole genome shotgun (WGS) entry which is preliminary data.</text>
</comment>
<dbReference type="GO" id="GO:0003676">
    <property type="term" value="F:nucleic acid binding"/>
    <property type="evidence" value="ECO:0007669"/>
    <property type="project" value="InterPro"/>
</dbReference>
<dbReference type="GO" id="GO:0032259">
    <property type="term" value="P:methylation"/>
    <property type="evidence" value="ECO:0007669"/>
    <property type="project" value="UniProtKB-KW"/>
</dbReference>
<keyword evidence="2 5" id="KW-0808">Transferase</keyword>
<dbReference type="PROSITE" id="PS51143">
    <property type="entry name" value="MT_A70"/>
    <property type="match status" value="1"/>
</dbReference>
<dbReference type="AlphaFoldDB" id="A0A3E3DUV0"/>
<dbReference type="SUPFAM" id="SSF53335">
    <property type="entry name" value="S-adenosyl-L-methionine-dependent methyltransferases"/>
    <property type="match status" value="1"/>
</dbReference>
<dbReference type="RefSeq" id="WP_117532861.1">
    <property type="nucleotide sequence ID" value="NZ_QUSM01000009.1"/>
</dbReference>
<proteinExistence type="inferred from homology"/>
<evidence type="ECO:0000313" key="6">
    <source>
        <dbReference type="Proteomes" id="UP000261212"/>
    </source>
</evidence>
<evidence type="ECO:0000256" key="3">
    <source>
        <dbReference type="ARBA" id="ARBA00022691"/>
    </source>
</evidence>
<dbReference type="EMBL" id="QUSM01000009">
    <property type="protein sequence ID" value="RGD72925.1"/>
    <property type="molecule type" value="Genomic_DNA"/>
</dbReference>
<evidence type="ECO:0000256" key="1">
    <source>
        <dbReference type="ARBA" id="ARBA00022603"/>
    </source>
</evidence>
<dbReference type="Pfam" id="PF05063">
    <property type="entry name" value="MT-A70"/>
    <property type="match status" value="1"/>
</dbReference>
<dbReference type="Proteomes" id="UP000261212">
    <property type="component" value="Unassembled WGS sequence"/>
</dbReference>
<gene>
    <name evidence="5" type="ORF">DW687_11840</name>
</gene>
<dbReference type="PANTHER" id="PTHR12829">
    <property type="entry name" value="N6-ADENOSINE-METHYLTRANSFERASE"/>
    <property type="match status" value="1"/>
</dbReference>
<dbReference type="InterPro" id="IPR007757">
    <property type="entry name" value="MT-A70-like"/>
</dbReference>
<keyword evidence="1 5" id="KW-0489">Methyltransferase</keyword>
<comment type="similarity">
    <text evidence="4">Belongs to the MT-A70-like family.</text>
</comment>
<name>A0A3E3DUV0_9FIRM</name>
<dbReference type="PANTHER" id="PTHR12829:SF7">
    <property type="entry name" value="N6-ADENOSINE-METHYLTRANSFERASE CATALYTIC SUBUNIT"/>
    <property type="match status" value="1"/>
</dbReference>
<dbReference type="InterPro" id="IPR029063">
    <property type="entry name" value="SAM-dependent_MTases_sf"/>
</dbReference>
<protein>
    <submittedName>
        <fullName evidence="5">Adenine methyltransferase</fullName>
    </submittedName>
</protein>
<evidence type="ECO:0000256" key="2">
    <source>
        <dbReference type="ARBA" id="ARBA00022679"/>
    </source>
</evidence>
<dbReference type="PROSITE" id="PS00092">
    <property type="entry name" value="N6_MTASE"/>
    <property type="match status" value="1"/>
</dbReference>
<dbReference type="InterPro" id="IPR002052">
    <property type="entry name" value="DNA_methylase_N6_adenine_CS"/>
</dbReference>
<evidence type="ECO:0000313" key="5">
    <source>
        <dbReference type="EMBL" id="RGD72925.1"/>
    </source>
</evidence>
<sequence>MKVDIFNTDKKYNIIYADPPWQYKVWSKKTGLGRSAESHYPTMNKKNIQGLPIQNLCEKDAVLFLWVTAPCLLEGIELIEKWGFTYKTIGFNWVKKNKKADSLFWGMGYYTRANTELCILATKGKPLKRMSKSVHQVVMTPIEEHSKKPAETRDRIVQLFGDIPRIELFARQEADGWDCWGNEV</sequence>
<evidence type="ECO:0000256" key="4">
    <source>
        <dbReference type="PROSITE-ProRule" id="PRU00489"/>
    </source>
</evidence>